<dbReference type="EMBL" id="JBBPBK010000004">
    <property type="protein sequence ID" value="KAK9286256.1"/>
    <property type="molecule type" value="Genomic_DNA"/>
</dbReference>
<evidence type="ECO:0000313" key="2">
    <source>
        <dbReference type="EMBL" id="KAK9286256.1"/>
    </source>
</evidence>
<feature type="region of interest" description="Disordered" evidence="1">
    <location>
        <begin position="146"/>
        <end position="169"/>
    </location>
</feature>
<comment type="caution">
    <text evidence="2">The sequence shown here is derived from an EMBL/GenBank/DDBJ whole genome shotgun (WGS) entry which is preliminary data.</text>
</comment>
<feature type="compositionally biased region" description="Polar residues" evidence="1">
    <location>
        <begin position="30"/>
        <end position="39"/>
    </location>
</feature>
<keyword evidence="3" id="KW-1185">Reference proteome</keyword>
<feature type="compositionally biased region" description="Basic and acidic residues" evidence="1">
    <location>
        <begin position="159"/>
        <end position="169"/>
    </location>
</feature>
<organism evidence="2 3">
    <name type="scientific">Liquidambar formosana</name>
    <name type="common">Formosan gum</name>
    <dbReference type="NCBI Taxonomy" id="63359"/>
    <lineage>
        <taxon>Eukaryota</taxon>
        <taxon>Viridiplantae</taxon>
        <taxon>Streptophyta</taxon>
        <taxon>Embryophyta</taxon>
        <taxon>Tracheophyta</taxon>
        <taxon>Spermatophyta</taxon>
        <taxon>Magnoliopsida</taxon>
        <taxon>eudicotyledons</taxon>
        <taxon>Gunneridae</taxon>
        <taxon>Pentapetalae</taxon>
        <taxon>Saxifragales</taxon>
        <taxon>Altingiaceae</taxon>
        <taxon>Liquidambar</taxon>
    </lineage>
</organism>
<feature type="compositionally biased region" description="Pro residues" evidence="1">
    <location>
        <begin position="55"/>
        <end position="66"/>
    </location>
</feature>
<sequence>MEKLRNTISCLMFPFSSFFFSPSSLLQTLASSPSQLKNLTSSPTSPSPRRRKPQSSPPTSPSPQSSPPAQETQTCNCEAHHQCLPLHEAHHRHRKPRSSCTSPPASPSDRRTLSPPPVLFSPLTTISAAVPRLHQHQQWVREWEDELQRRRHDKQGWSGRRERYESIDS</sequence>
<gene>
    <name evidence="2" type="ORF">L1049_014643</name>
</gene>
<dbReference type="AlphaFoldDB" id="A0AAP0X1Y5"/>
<accession>A0AAP0X1Y5</accession>
<evidence type="ECO:0000256" key="1">
    <source>
        <dbReference type="SAM" id="MobiDB-lite"/>
    </source>
</evidence>
<name>A0AAP0X1Y5_LIQFO</name>
<protein>
    <submittedName>
        <fullName evidence="2">Uncharacterized protein</fullName>
    </submittedName>
</protein>
<feature type="region of interest" description="Disordered" evidence="1">
    <location>
        <begin position="30"/>
        <end position="75"/>
    </location>
</feature>
<reference evidence="2 3" key="1">
    <citation type="journal article" date="2024" name="Plant J.">
        <title>Genome sequences and population genomics reveal climatic adaptation and genomic divergence between two closely related sweetgum species.</title>
        <authorList>
            <person name="Xu W.Q."/>
            <person name="Ren C.Q."/>
            <person name="Zhang X.Y."/>
            <person name="Comes H.P."/>
            <person name="Liu X.H."/>
            <person name="Li Y.G."/>
            <person name="Kettle C.J."/>
            <person name="Jalonen R."/>
            <person name="Gaisberger H."/>
            <person name="Ma Y.Z."/>
            <person name="Qiu Y.X."/>
        </authorList>
    </citation>
    <scope>NUCLEOTIDE SEQUENCE [LARGE SCALE GENOMIC DNA]</scope>
    <source>
        <strain evidence="2">Hangzhou</strain>
    </source>
</reference>
<feature type="region of interest" description="Disordered" evidence="1">
    <location>
        <begin position="88"/>
        <end position="120"/>
    </location>
</feature>
<dbReference type="Proteomes" id="UP001415857">
    <property type="component" value="Unassembled WGS sequence"/>
</dbReference>
<evidence type="ECO:0000313" key="3">
    <source>
        <dbReference type="Proteomes" id="UP001415857"/>
    </source>
</evidence>
<proteinExistence type="predicted"/>